<evidence type="ECO:0000256" key="3">
    <source>
        <dbReference type="ARBA" id="ARBA00023125"/>
    </source>
</evidence>
<dbReference type="SUPFAM" id="SSF53850">
    <property type="entry name" value="Periplasmic binding protein-like II"/>
    <property type="match status" value="1"/>
</dbReference>
<gene>
    <name evidence="6" type="ordered locus">Mmwyl1_3893</name>
</gene>
<dbReference type="PANTHER" id="PTHR30537:SF21">
    <property type="entry name" value="HTH-TYPE TRANSCRIPTIONAL REGULATOR SINR-RELATED"/>
    <property type="match status" value="1"/>
</dbReference>
<dbReference type="GO" id="GO:0006351">
    <property type="term" value="P:DNA-templated transcription"/>
    <property type="evidence" value="ECO:0007669"/>
    <property type="project" value="TreeGrafter"/>
</dbReference>
<dbReference type="SUPFAM" id="SSF46785">
    <property type="entry name" value="Winged helix' DNA-binding domain"/>
    <property type="match status" value="1"/>
</dbReference>
<keyword evidence="3" id="KW-0238">DNA-binding</keyword>
<dbReference type="PANTHER" id="PTHR30537">
    <property type="entry name" value="HTH-TYPE TRANSCRIPTIONAL REGULATOR"/>
    <property type="match status" value="1"/>
</dbReference>
<name>A6W262_MARMS</name>
<comment type="similarity">
    <text evidence="1">Belongs to the LysR transcriptional regulatory family.</text>
</comment>
<dbReference type="AlphaFoldDB" id="A6W262"/>
<dbReference type="Pfam" id="PF03466">
    <property type="entry name" value="LysR_substrate"/>
    <property type="match status" value="1"/>
</dbReference>
<evidence type="ECO:0000256" key="1">
    <source>
        <dbReference type="ARBA" id="ARBA00009437"/>
    </source>
</evidence>
<protein>
    <submittedName>
        <fullName evidence="6">Transcriptional regulator, LysR family</fullName>
    </submittedName>
</protein>
<evidence type="ECO:0000259" key="5">
    <source>
        <dbReference type="PROSITE" id="PS50931"/>
    </source>
</evidence>
<dbReference type="PROSITE" id="PS50931">
    <property type="entry name" value="HTH_LYSR"/>
    <property type="match status" value="1"/>
</dbReference>
<dbReference type="EMBL" id="CP000749">
    <property type="protein sequence ID" value="ABR72791.1"/>
    <property type="molecule type" value="Genomic_DNA"/>
</dbReference>
<evidence type="ECO:0000256" key="2">
    <source>
        <dbReference type="ARBA" id="ARBA00023015"/>
    </source>
</evidence>
<dbReference type="Pfam" id="PF00126">
    <property type="entry name" value="HTH_1"/>
    <property type="match status" value="1"/>
</dbReference>
<evidence type="ECO:0000256" key="4">
    <source>
        <dbReference type="ARBA" id="ARBA00023163"/>
    </source>
</evidence>
<organism evidence="6">
    <name type="scientific">Marinomonas sp. (strain MWYL1)</name>
    <dbReference type="NCBI Taxonomy" id="400668"/>
    <lineage>
        <taxon>Bacteria</taxon>
        <taxon>Pseudomonadati</taxon>
        <taxon>Pseudomonadota</taxon>
        <taxon>Gammaproteobacteria</taxon>
        <taxon>Oceanospirillales</taxon>
        <taxon>Oceanospirillaceae</taxon>
        <taxon>Marinomonas</taxon>
    </lineage>
</organism>
<sequence>MQLEDLRVVLKVAEFRSITAAATHLDMQMATASAAVKRIEAALGVELFVRTTRHLRLSSAGERYLPQCIAAMSMLDQAKQTIHNDLDIISGEIRLAVSSDLGRNIAIPWVDDFMEQYPQVTLRAHVSDSNIDFYRDALDIALRYGAPADSNLYGFKICNVPRLLVASPSYLELHGTPEHPKDLLNHQGLFYQLQNILNDTWHFSCKESGEKPGAERSYKIKPKAYCAANDGDLVRRWCVAGKGVAIKSSLDIANDLLVGHVVSLMPDYKIPQVELWLISPSRQSITPTVRLLRDMFRERTKALLTQLVDKGLLEKSVLED</sequence>
<dbReference type="InterPro" id="IPR005119">
    <property type="entry name" value="LysR_subst-bd"/>
</dbReference>
<reference evidence="6" key="1">
    <citation type="submission" date="2007-06" db="EMBL/GenBank/DDBJ databases">
        <title>Complete sequence of Marinomonas sp. MWYL1.</title>
        <authorList>
            <consortium name="US DOE Joint Genome Institute"/>
            <person name="Copeland A."/>
            <person name="Lucas S."/>
            <person name="Lapidus A."/>
            <person name="Barry K."/>
            <person name="Glavina del Rio T."/>
            <person name="Dalin E."/>
            <person name="Tice H."/>
            <person name="Pitluck S."/>
            <person name="Kiss H."/>
            <person name="Brettin T."/>
            <person name="Bruce D."/>
            <person name="Detter J.C."/>
            <person name="Han C."/>
            <person name="Schmutz J."/>
            <person name="Larimer F."/>
            <person name="Land M."/>
            <person name="Hauser L."/>
            <person name="Kyrpides N."/>
            <person name="Kim E."/>
            <person name="Johnston A.W.B."/>
            <person name="Todd J.D."/>
            <person name="Rogers R."/>
            <person name="Wexler M."/>
            <person name="Bond P.L."/>
            <person name="Li Y."/>
            <person name="Richardson P."/>
        </authorList>
    </citation>
    <scope>NUCLEOTIDE SEQUENCE [LARGE SCALE GENOMIC DNA]</scope>
    <source>
        <strain evidence="6">MWYL1</strain>
    </source>
</reference>
<dbReference type="STRING" id="400668.Mmwyl1_3893"/>
<dbReference type="InterPro" id="IPR000847">
    <property type="entry name" value="LysR_HTH_N"/>
</dbReference>
<dbReference type="GO" id="GO:0043565">
    <property type="term" value="F:sequence-specific DNA binding"/>
    <property type="evidence" value="ECO:0007669"/>
    <property type="project" value="TreeGrafter"/>
</dbReference>
<dbReference type="GO" id="GO:0003700">
    <property type="term" value="F:DNA-binding transcription factor activity"/>
    <property type="evidence" value="ECO:0007669"/>
    <property type="project" value="InterPro"/>
</dbReference>
<dbReference type="InterPro" id="IPR036388">
    <property type="entry name" value="WH-like_DNA-bd_sf"/>
</dbReference>
<dbReference type="OrthoDB" id="9815676at2"/>
<proteinExistence type="inferred from homology"/>
<dbReference type="Gene3D" id="1.10.10.10">
    <property type="entry name" value="Winged helix-like DNA-binding domain superfamily/Winged helix DNA-binding domain"/>
    <property type="match status" value="1"/>
</dbReference>
<dbReference type="InterPro" id="IPR058163">
    <property type="entry name" value="LysR-type_TF_proteobact-type"/>
</dbReference>
<keyword evidence="2" id="KW-0805">Transcription regulation</keyword>
<dbReference type="eggNOG" id="COG0583">
    <property type="taxonomic scope" value="Bacteria"/>
</dbReference>
<dbReference type="InterPro" id="IPR036390">
    <property type="entry name" value="WH_DNA-bd_sf"/>
</dbReference>
<accession>A6W262</accession>
<dbReference type="KEGG" id="mmw:Mmwyl1_3893"/>
<dbReference type="CDD" id="cd08422">
    <property type="entry name" value="PBP2_CrgA_like"/>
    <property type="match status" value="1"/>
</dbReference>
<evidence type="ECO:0000313" key="6">
    <source>
        <dbReference type="EMBL" id="ABR72791.1"/>
    </source>
</evidence>
<feature type="domain" description="HTH lysR-type" evidence="5">
    <location>
        <begin position="1"/>
        <end position="58"/>
    </location>
</feature>
<keyword evidence="4" id="KW-0804">Transcription</keyword>
<dbReference type="HOGENOM" id="CLU_039613_16_4_6"/>
<dbReference type="FunFam" id="1.10.10.10:FF:000001">
    <property type="entry name" value="LysR family transcriptional regulator"/>
    <property type="match status" value="1"/>
</dbReference>
<dbReference type="Gene3D" id="3.40.190.290">
    <property type="match status" value="1"/>
</dbReference>